<keyword evidence="3" id="KW-0819">tRNA processing</keyword>
<dbReference type="GO" id="GO:0005524">
    <property type="term" value="F:ATP binding"/>
    <property type="evidence" value="ECO:0007669"/>
    <property type="project" value="UniProtKB-KW"/>
</dbReference>
<protein>
    <recommendedName>
        <fullName evidence="1">tRNA(Ile)-lysidine synthetase</fullName>
        <ecNumber evidence="1">6.3.4.19</ecNumber>
    </recommendedName>
</protein>
<feature type="region of interest" description="Disordered" evidence="7">
    <location>
        <begin position="719"/>
        <end position="749"/>
    </location>
</feature>
<keyword evidence="4" id="KW-0547">Nucleotide-binding</keyword>
<feature type="domain" description="tRNA(Ile)-lysidine/2-thiocytidine synthase N-terminal" evidence="8">
    <location>
        <begin position="280"/>
        <end position="332"/>
    </location>
</feature>
<evidence type="ECO:0000313" key="10">
    <source>
        <dbReference type="Proteomes" id="UP000286045"/>
    </source>
</evidence>
<keyword evidence="2" id="KW-0436">Ligase</keyword>
<feature type="domain" description="tRNA(Ile)-lysidine/2-thiocytidine synthase N-terminal" evidence="8">
    <location>
        <begin position="45"/>
        <end position="197"/>
    </location>
</feature>
<dbReference type="InterPro" id="IPR012094">
    <property type="entry name" value="tRNA_Ile_lys_synt"/>
</dbReference>
<dbReference type="EC" id="6.3.4.19" evidence="1"/>
<dbReference type="STRING" id="363999.A0A439DGW2"/>
<reference evidence="9 10" key="1">
    <citation type="submission" date="2018-12" db="EMBL/GenBank/DDBJ databases">
        <title>Draft genome sequence of Xylaria grammica IHI A82.</title>
        <authorList>
            <person name="Buettner E."/>
            <person name="Kellner H."/>
        </authorList>
    </citation>
    <scope>NUCLEOTIDE SEQUENCE [LARGE SCALE GENOMIC DNA]</scope>
    <source>
        <strain evidence="9 10">IHI A82</strain>
    </source>
</reference>
<evidence type="ECO:0000313" key="9">
    <source>
        <dbReference type="EMBL" id="RWA13642.1"/>
    </source>
</evidence>
<dbReference type="GO" id="GO:0032267">
    <property type="term" value="F:tRNA(Ile)-lysidine synthase activity"/>
    <property type="evidence" value="ECO:0007669"/>
    <property type="project" value="UniProtKB-EC"/>
</dbReference>
<dbReference type="Gene3D" id="3.40.50.620">
    <property type="entry name" value="HUPs"/>
    <property type="match status" value="1"/>
</dbReference>
<dbReference type="CDD" id="cd01992">
    <property type="entry name" value="TilS_N"/>
    <property type="match status" value="1"/>
</dbReference>
<evidence type="ECO:0000256" key="1">
    <source>
        <dbReference type="ARBA" id="ARBA00013267"/>
    </source>
</evidence>
<gene>
    <name evidence="9" type="ORF">EKO27_g1474</name>
</gene>
<comment type="catalytic activity">
    <reaction evidence="6">
        <text>cytidine(34) in tRNA(Ile2) + L-lysine + ATP = lysidine(34) in tRNA(Ile2) + AMP + diphosphate + H(+)</text>
        <dbReference type="Rhea" id="RHEA:43744"/>
        <dbReference type="Rhea" id="RHEA-COMP:10625"/>
        <dbReference type="Rhea" id="RHEA-COMP:10670"/>
        <dbReference type="ChEBI" id="CHEBI:15378"/>
        <dbReference type="ChEBI" id="CHEBI:30616"/>
        <dbReference type="ChEBI" id="CHEBI:32551"/>
        <dbReference type="ChEBI" id="CHEBI:33019"/>
        <dbReference type="ChEBI" id="CHEBI:82748"/>
        <dbReference type="ChEBI" id="CHEBI:83665"/>
        <dbReference type="ChEBI" id="CHEBI:456215"/>
        <dbReference type="EC" id="6.3.4.19"/>
    </reaction>
</comment>
<dbReference type="Proteomes" id="UP000286045">
    <property type="component" value="Unassembled WGS sequence"/>
</dbReference>
<keyword evidence="5" id="KW-0067">ATP-binding</keyword>
<evidence type="ECO:0000256" key="4">
    <source>
        <dbReference type="ARBA" id="ARBA00022741"/>
    </source>
</evidence>
<dbReference type="SUPFAM" id="SSF52402">
    <property type="entry name" value="Adenine nucleotide alpha hydrolases-like"/>
    <property type="match status" value="1"/>
</dbReference>
<name>A0A439DGW2_9PEZI</name>
<organism evidence="9 10">
    <name type="scientific">Xylaria grammica</name>
    <dbReference type="NCBI Taxonomy" id="363999"/>
    <lineage>
        <taxon>Eukaryota</taxon>
        <taxon>Fungi</taxon>
        <taxon>Dikarya</taxon>
        <taxon>Ascomycota</taxon>
        <taxon>Pezizomycotina</taxon>
        <taxon>Sordariomycetes</taxon>
        <taxon>Xylariomycetidae</taxon>
        <taxon>Xylariales</taxon>
        <taxon>Xylariaceae</taxon>
        <taxon>Xylaria</taxon>
    </lineage>
</organism>
<feature type="compositionally biased region" description="Basic residues" evidence="7">
    <location>
        <begin position="719"/>
        <end position="737"/>
    </location>
</feature>
<evidence type="ECO:0000256" key="3">
    <source>
        <dbReference type="ARBA" id="ARBA00022694"/>
    </source>
</evidence>
<dbReference type="GO" id="GO:0008033">
    <property type="term" value="P:tRNA processing"/>
    <property type="evidence" value="ECO:0007669"/>
    <property type="project" value="UniProtKB-KW"/>
</dbReference>
<dbReference type="EMBL" id="RYZI01000022">
    <property type="protein sequence ID" value="RWA13642.1"/>
    <property type="molecule type" value="Genomic_DNA"/>
</dbReference>
<dbReference type="AlphaFoldDB" id="A0A439DGW2"/>
<proteinExistence type="inferred from homology"/>
<dbReference type="HAMAP" id="MF_01161">
    <property type="entry name" value="tRNA_Ile_lys_synt"/>
    <property type="match status" value="1"/>
</dbReference>
<keyword evidence="10" id="KW-1185">Reference proteome</keyword>
<dbReference type="Pfam" id="PF01171">
    <property type="entry name" value="ATP_bind_3"/>
    <property type="match status" value="2"/>
</dbReference>
<dbReference type="PANTHER" id="PTHR43033">
    <property type="entry name" value="TRNA(ILE)-LYSIDINE SYNTHASE-RELATED"/>
    <property type="match status" value="1"/>
</dbReference>
<dbReference type="PANTHER" id="PTHR43033:SF1">
    <property type="entry name" value="TRNA(ILE)-LYSIDINE SYNTHASE-RELATED"/>
    <property type="match status" value="1"/>
</dbReference>
<accession>A0A439DGW2</accession>
<evidence type="ECO:0000256" key="2">
    <source>
        <dbReference type="ARBA" id="ARBA00022598"/>
    </source>
</evidence>
<dbReference type="InterPro" id="IPR012795">
    <property type="entry name" value="tRNA_Ile_lys_synt_N"/>
</dbReference>
<evidence type="ECO:0000256" key="7">
    <source>
        <dbReference type="SAM" id="MobiDB-lite"/>
    </source>
</evidence>
<evidence type="ECO:0000256" key="6">
    <source>
        <dbReference type="ARBA" id="ARBA00048539"/>
    </source>
</evidence>
<evidence type="ECO:0000259" key="8">
    <source>
        <dbReference type="Pfam" id="PF01171"/>
    </source>
</evidence>
<comment type="caution">
    <text evidence="9">The sequence shown here is derived from an EMBL/GenBank/DDBJ whole genome shotgun (WGS) entry which is preliminary data.</text>
</comment>
<dbReference type="InterPro" id="IPR011063">
    <property type="entry name" value="TilS/TtcA_N"/>
</dbReference>
<evidence type="ECO:0000256" key="5">
    <source>
        <dbReference type="ARBA" id="ARBA00022840"/>
    </source>
</evidence>
<feature type="region of interest" description="Disordered" evidence="7">
    <location>
        <begin position="233"/>
        <end position="254"/>
    </location>
</feature>
<dbReference type="NCBIfam" id="TIGR02432">
    <property type="entry name" value="lysidine_TilS_N"/>
    <property type="match status" value="1"/>
</dbReference>
<sequence>MGTLSHVLHTGARPISVHEFAEALRAISPPRFPVPGAARNIERSVGVAVSGGVDSMALVYLCKRLKSFYQGFTVADNPVSNFRAIVINHDLREGSMKEAQAVSEAVRRLGIISDVHTISWARAGVLPPNQHQKDLPNVESVARRLRYQKLGRICSNRRYASLLFAHHEDDQYETVFMRLLQGHGTRGLRGMKGASDIPECEGLHGAYQSGYVDDQKGPKPYYNRKISRKQSKELRRTLSSDIDRQTHEQERRDSVMDRLNDHDFEELYQTKHIAPLESDGIDVENGGVMIYRPLLEFSKDRLIATCEANGIPWWEDSTNQDPTLTMRNAVRHMYKNYTLPVALQKPSILALSRRCEEKAQALEAEADRLLAETIIYDIEPSVGTASIQFPVYNMSRFPRDMSSPTRRRARTLRQREIVGLLIRKIIALVTPEHRNTPLANLQNVIWRLFPALSNKPDEVSATEPRKAFVKAGVHFIPVNPSPPPNQGAISQRSGTSRVWYLGRTPYPSHPPPPHYRTPYWSTQGSWRPFIEENAKWSAWMRWVLWDGRFWVRIRHRLPYRVILWPFERSHAKAFRQSLAPEDQQRLSTQLKKFAPGKTRFTLPALYFEEDLDLANVQPRPWYPLSPRRLQSFGPNGGSGSENILDSLSDHPKELDASKMRLVALPSLDLQIPLLEEWLQFEIRSRRVDRGTLATAGSFRTGFFVSARGVNFEGPRRALRWRGRGKGRRRRRRRRRRQPQAGLKRAGRMR</sequence>
<dbReference type="InterPro" id="IPR014729">
    <property type="entry name" value="Rossmann-like_a/b/a_fold"/>
</dbReference>